<feature type="binding site" evidence="3">
    <location>
        <begin position="158"/>
        <end position="165"/>
    </location>
    <ligand>
        <name>ATP</name>
        <dbReference type="ChEBI" id="CHEBI:30616"/>
    </ligand>
</feature>
<keyword evidence="1 3" id="KW-0547">Nucleotide-binding</keyword>
<name>A0A852VZ13_PSEA5</name>
<dbReference type="GO" id="GO:0005524">
    <property type="term" value="F:ATP binding"/>
    <property type="evidence" value="ECO:0007669"/>
    <property type="project" value="UniProtKB-UniRule"/>
</dbReference>
<accession>A0A852VZ13</accession>
<dbReference type="PANTHER" id="PTHR22683:SF41">
    <property type="entry name" value="DNA TRANSLOCASE FTSK"/>
    <property type="match status" value="1"/>
</dbReference>
<reference evidence="5 6" key="1">
    <citation type="submission" date="2020-07" db="EMBL/GenBank/DDBJ databases">
        <title>Sequencing the genomes of 1000 actinobacteria strains.</title>
        <authorList>
            <person name="Klenk H.-P."/>
        </authorList>
    </citation>
    <scope>NUCLEOTIDE SEQUENCE [LARGE SCALE GENOMIC DNA]</scope>
    <source>
        <strain evidence="5 6">DSM 44749</strain>
    </source>
</reference>
<keyword evidence="6" id="KW-1185">Reference proteome</keyword>
<protein>
    <submittedName>
        <fullName evidence="5">S-DNA-T family DNA segregation ATPase FtsK/SpoIIIE</fullName>
    </submittedName>
</protein>
<dbReference type="PROSITE" id="PS50901">
    <property type="entry name" value="FTSK"/>
    <property type="match status" value="1"/>
</dbReference>
<dbReference type="PANTHER" id="PTHR22683">
    <property type="entry name" value="SPORULATION PROTEIN RELATED"/>
    <property type="match status" value="1"/>
</dbReference>
<evidence type="ECO:0000313" key="5">
    <source>
        <dbReference type="EMBL" id="NYG01330.1"/>
    </source>
</evidence>
<dbReference type="InterPro" id="IPR050206">
    <property type="entry name" value="FtsK/SpoIIIE/SftA"/>
</dbReference>
<dbReference type="InterPro" id="IPR002543">
    <property type="entry name" value="FtsK_dom"/>
</dbReference>
<dbReference type="Gene3D" id="3.40.50.300">
    <property type="entry name" value="P-loop containing nucleotide triphosphate hydrolases"/>
    <property type="match status" value="1"/>
</dbReference>
<feature type="domain" description="FtsK" evidence="4">
    <location>
        <begin position="141"/>
        <end position="327"/>
    </location>
</feature>
<dbReference type="RefSeq" id="WP_179760737.1">
    <property type="nucleotide sequence ID" value="NZ_BAAAJZ010000024.1"/>
</dbReference>
<comment type="caution">
    <text evidence="5">The sequence shown here is derived from an EMBL/GenBank/DDBJ whole genome shotgun (WGS) entry which is preliminary data.</text>
</comment>
<proteinExistence type="predicted"/>
<evidence type="ECO:0000256" key="3">
    <source>
        <dbReference type="PROSITE-ProRule" id="PRU00289"/>
    </source>
</evidence>
<dbReference type="Proteomes" id="UP000549695">
    <property type="component" value="Unassembled WGS sequence"/>
</dbReference>
<dbReference type="AlphaFoldDB" id="A0A852VZ13"/>
<evidence type="ECO:0000313" key="6">
    <source>
        <dbReference type="Proteomes" id="UP000549695"/>
    </source>
</evidence>
<organism evidence="5 6">
    <name type="scientific">Pseudonocardia alni</name>
    <name type="common">Amycolata alni</name>
    <dbReference type="NCBI Taxonomy" id="33907"/>
    <lineage>
        <taxon>Bacteria</taxon>
        <taxon>Bacillati</taxon>
        <taxon>Actinomycetota</taxon>
        <taxon>Actinomycetes</taxon>
        <taxon>Pseudonocardiales</taxon>
        <taxon>Pseudonocardiaceae</taxon>
        <taxon>Pseudonocardia</taxon>
    </lineage>
</organism>
<gene>
    <name evidence="5" type="ORF">HDA37_001615</name>
</gene>
<evidence type="ECO:0000256" key="2">
    <source>
        <dbReference type="ARBA" id="ARBA00022840"/>
    </source>
</evidence>
<dbReference type="InterPro" id="IPR027417">
    <property type="entry name" value="P-loop_NTPase"/>
</dbReference>
<dbReference type="GeneID" id="98055462"/>
<dbReference type="GO" id="GO:0003677">
    <property type="term" value="F:DNA binding"/>
    <property type="evidence" value="ECO:0007669"/>
    <property type="project" value="InterPro"/>
</dbReference>
<keyword evidence="2 3" id="KW-0067">ATP-binding</keyword>
<evidence type="ECO:0000256" key="1">
    <source>
        <dbReference type="ARBA" id="ARBA00022741"/>
    </source>
</evidence>
<evidence type="ECO:0000259" key="4">
    <source>
        <dbReference type="PROSITE" id="PS50901"/>
    </source>
</evidence>
<dbReference type="EMBL" id="JACCCZ010000001">
    <property type="protein sequence ID" value="NYG01330.1"/>
    <property type="molecule type" value="Genomic_DNA"/>
</dbReference>
<dbReference type="SUPFAM" id="SSF52540">
    <property type="entry name" value="P-loop containing nucleoside triphosphate hydrolases"/>
    <property type="match status" value="1"/>
</dbReference>
<sequence>MVLLIDAPERRTRRERYDDHRDAEALAWAWRLACEGSGLCRSVDTPTGATITTPKVTAVRLGRRPELVVALQPGQLPADVRAVAHRLAPALGGVALRVEPRGLTHVRVTVLDVDPLADVVPPVPPVRSALDPLILGRDEGGDPATLDLSTAAHVIVQGASGSGKSVGCYSLLAQLAGAPDVVVAGSDITGLLLAPWAGHAPSGLVALGTRDPDVHLAALARLVDLMDQRIAAMPAHRDAVALDVDTPVVLAVVEELPGLLRVLDQHGKEPGQRGRTMLGRLLGEGRKAGIRCLLVTQRADAKIIGGYERGQASHTLSFRIDSASGLSMLHSGVTADQAAAHATAAPGVALLSAPGVPLSRLRAPRTTFAGYVAAVAGPLAA</sequence>
<dbReference type="Pfam" id="PF01580">
    <property type="entry name" value="FtsK_SpoIIIE"/>
    <property type="match status" value="1"/>
</dbReference>